<feature type="compositionally biased region" description="Polar residues" evidence="8">
    <location>
        <begin position="8"/>
        <end position="20"/>
    </location>
</feature>
<keyword evidence="3" id="KW-0285">Flavoprotein</keyword>
<feature type="region of interest" description="Disordered" evidence="8">
    <location>
        <begin position="1"/>
        <end position="38"/>
    </location>
</feature>
<evidence type="ECO:0000256" key="9">
    <source>
        <dbReference type="SAM" id="Phobius"/>
    </source>
</evidence>
<keyword evidence="6" id="KW-0560">Oxidoreductase</keyword>
<evidence type="ECO:0000256" key="4">
    <source>
        <dbReference type="ARBA" id="ARBA00022729"/>
    </source>
</evidence>
<evidence type="ECO:0000256" key="6">
    <source>
        <dbReference type="ARBA" id="ARBA00023002"/>
    </source>
</evidence>
<dbReference type="Proteomes" id="UP001369815">
    <property type="component" value="Unassembled WGS sequence"/>
</dbReference>
<evidence type="ECO:0000313" key="12">
    <source>
        <dbReference type="Proteomes" id="UP001369815"/>
    </source>
</evidence>
<gene>
    <name evidence="11" type="ORF">Daesc_004340</name>
</gene>
<keyword evidence="9" id="KW-0472">Membrane</keyword>
<comment type="similarity">
    <text evidence="2">Belongs to the prenylcysteine oxidase family.</text>
</comment>
<dbReference type="InterPro" id="IPR010795">
    <property type="entry name" value="Prenylcys_lyase"/>
</dbReference>
<evidence type="ECO:0000256" key="2">
    <source>
        <dbReference type="ARBA" id="ARBA00009967"/>
    </source>
</evidence>
<organism evidence="11 12">
    <name type="scientific">Daldinia eschscholtzii</name>
    <dbReference type="NCBI Taxonomy" id="292717"/>
    <lineage>
        <taxon>Eukaryota</taxon>
        <taxon>Fungi</taxon>
        <taxon>Dikarya</taxon>
        <taxon>Ascomycota</taxon>
        <taxon>Pezizomycotina</taxon>
        <taxon>Sordariomycetes</taxon>
        <taxon>Xylariomycetidae</taxon>
        <taxon>Xylariales</taxon>
        <taxon>Hypoxylaceae</taxon>
        <taxon>Daldinia</taxon>
    </lineage>
</organism>
<keyword evidence="9" id="KW-1133">Transmembrane helix</keyword>
<comment type="caution">
    <text evidence="11">The sequence shown here is derived from an EMBL/GenBank/DDBJ whole genome shotgun (WGS) entry which is preliminary data.</text>
</comment>
<keyword evidence="4" id="KW-0732">Signal</keyword>
<keyword evidence="12" id="KW-1185">Reference proteome</keyword>
<evidence type="ECO:0000256" key="3">
    <source>
        <dbReference type="ARBA" id="ARBA00022630"/>
    </source>
</evidence>
<dbReference type="InterPro" id="IPR036188">
    <property type="entry name" value="FAD/NAD-bd_sf"/>
</dbReference>
<dbReference type="Pfam" id="PF07156">
    <property type="entry name" value="Prenylcys_lyase"/>
    <property type="match status" value="1"/>
</dbReference>
<keyword evidence="7" id="KW-0325">Glycoprotein</keyword>
<evidence type="ECO:0000256" key="8">
    <source>
        <dbReference type="SAM" id="MobiDB-lite"/>
    </source>
</evidence>
<feature type="transmembrane region" description="Helical" evidence="9">
    <location>
        <begin position="119"/>
        <end position="142"/>
    </location>
</feature>
<dbReference type="EMBL" id="JBANMG010000004">
    <property type="protein sequence ID" value="KAK6954373.1"/>
    <property type="molecule type" value="Genomic_DNA"/>
</dbReference>
<keyword evidence="9" id="KW-0812">Transmembrane</keyword>
<feature type="domain" description="Prenylcysteine lyase" evidence="10">
    <location>
        <begin position="314"/>
        <end position="605"/>
    </location>
</feature>
<dbReference type="PANTHER" id="PTHR15944:SF0">
    <property type="entry name" value="PRENYLCYSTEINE LYASE DOMAIN-CONTAINING PROTEIN"/>
    <property type="match status" value="1"/>
</dbReference>
<evidence type="ECO:0000313" key="11">
    <source>
        <dbReference type="EMBL" id="KAK6954373.1"/>
    </source>
</evidence>
<dbReference type="GO" id="GO:0001735">
    <property type="term" value="F:prenylcysteine oxidase activity"/>
    <property type="evidence" value="ECO:0007669"/>
    <property type="project" value="InterPro"/>
</dbReference>
<protein>
    <recommendedName>
        <fullName evidence="10">Prenylcysteine lyase domain-containing protein</fullName>
    </recommendedName>
</protein>
<comment type="cofactor">
    <cofactor evidence="1">
        <name>FAD</name>
        <dbReference type="ChEBI" id="CHEBI:57692"/>
    </cofactor>
</comment>
<evidence type="ECO:0000256" key="1">
    <source>
        <dbReference type="ARBA" id="ARBA00001974"/>
    </source>
</evidence>
<dbReference type="SUPFAM" id="SSF51905">
    <property type="entry name" value="FAD/NAD(P)-binding domain"/>
    <property type="match status" value="1"/>
</dbReference>
<dbReference type="GO" id="GO:0030327">
    <property type="term" value="P:prenylated protein catabolic process"/>
    <property type="evidence" value="ECO:0007669"/>
    <property type="project" value="TreeGrafter"/>
</dbReference>
<dbReference type="InterPro" id="IPR017046">
    <property type="entry name" value="Prenylcysteine_Oxase1"/>
</dbReference>
<name>A0AAX6MPK2_9PEZI</name>
<dbReference type="GO" id="GO:0030328">
    <property type="term" value="P:prenylcysteine catabolic process"/>
    <property type="evidence" value="ECO:0007669"/>
    <property type="project" value="InterPro"/>
</dbReference>
<accession>A0AAX6MPK2</accession>
<dbReference type="AlphaFoldDB" id="A0AAX6MPK2"/>
<sequence>MARYDYSYPNSTPAPSYRSQTPPPAYTYDPPPPRSWGRPPPLEYTPLIRKEPEPGRPHIIISGFRTFYACIRDSSILLFSCIADCFKLLLVFIGEFFLQLLVFALIVTFIFYVPSLSRFLKSLFVVPPPPVYSVAIIGMYTLKRLKRPSRKRGAGPAGICAAQHLYHRARARGVHVNITIFESAPVIGGQLALNSSTGSPVFPYDDPTQDPIIAEDIAGTALLWGNPLFTKTSEKILGDEVQISEADSQQVSYFSGDHVVAETTRPYAKTPFFDWTGLIFRYGSSVWSAGVMAKQGAELQDRLVDLPLVPDIAQLMISIGIFDYVKKSTRQELNDRGIGGAYVPEVLSPEVGRVYSQSMSDISALALMLAAGIEDTASAYVGGELIERLEMIVSAIGAHVRESTEVHGIKYARIDEDNSTWLVQHSSPSSSGRLQAEPFDKVIIAAPKFDLYRAASAEDVEAASVLAYHTAHVAFFTVPRRIDAYGGDVNQVLFLENALGGIRELAFVREIARIGDDGHSTVEYLYRALADNDALEQLEQLNLRISWSYQKKLENAYPYMLPTTRFPPFKLSDKGLWWTSAIHMIASTVDTSCHAGKIVAEQLINELRR</sequence>
<proteinExistence type="inferred from homology"/>
<reference evidence="11 12" key="1">
    <citation type="journal article" date="2024" name="Front Chem Biol">
        <title>Unveiling the potential of Daldinia eschscholtzii MFLUCC 19-0629 through bioactivity and bioinformatics studies for enhanced sustainable agriculture production.</title>
        <authorList>
            <person name="Brooks S."/>
            <person name="Weaver J.A."/>
            <person name="Klomchit A."/>
            <person name="Alharthi S.A."/>
            <person name="Onlamun T."/>
            <person name="Nurani R."/>
            <person name="Vong T.K."/>
            <person name="Alberti F."/>
            <person name="Greco C."/>
        </authorList>
    </citation>
    <scope>NUCLEOTIDE SEQUENCE [LARGE SCALE GENOMIC DNA]</scope>
    <source>
        <strain evidence="11">MFLUCC 19-0629</strain>
    </source>
</reference>
<evidence type="ECO:0000256" key="5">
    <source>
        <dbReference type="ARBA" id="ARBA00022827"/>
    </source>
</evidence>
<keyword evidence="5" id="KW-0274">FAD</keyword>
<dbReference type="PANTHER" id="PTHR15944">
    <property type="entry name" value="FARNESYLCYSTEINE LYASE"/>
    <property type="match status" value="1"/>
</dbReference>
<feature type="compositionally biased region" description="Pro residues" evidence="8">
    <location>
        <begin position="21"/>
        <end position="38"/>
    </location>
</feature>
<evidence type="ECO:0000256" key="7">
    <source>
        <dbReference type="ARBA" id="ARBA00023180"/>
    </source>
</evidence>
<evidence type="ECO:0000259" key="10">
    <source>
        <dbReference type="Pfam" id="PF07156"/>
    </source>
</evidence>
<feature type="transmembrane region" description="Helical" evidence="9">
    <location>
        <begin position="88"/>
        <end position="113"/>
    </location>
</feature>